<gene>
    <name evidence="5" type="ORF">GDO86_006900</name>
</gene>
<dbReference type="Pfam" id="PF12936">
    <property type="entry name" value="Kri1_C"/>
    <property type="match status" value="1"/>
</dbReference>
<dbReference type="PANTHER" id="PTHR14490">
    <property type="entry name" value="ZINC FINGER, ZZ TYPE"/>
    <property type="match status" value="1"/>
</dbReference>
<feature type="compositionally biased region" description="Acidic residues" evidence="3">
    <location>
        <begin position="33"/>
        <end position="52"/>
    </location>
</feature>
<dbReference type="InterPro" id="IPR018034">
    <property type="entry name" value="Kri1"/>
</dbReference>
<feature type="region of interest" description="Disordered" evidence="3">
    <location>
        <begin position="234"/>
        <end position="260"/>
    </location>
</feature>
<feature type="compositionally biased region" description="Basic and acidic residues" evidence="3">
    <location>
        <begin position="601"/>
        <end position="612"/>
    </location>
</feature>
<feature type="region of interest" description="Disordered" evidence="3">
    <location>
        <begin position="25"/>
        <end position="52"/>
    </location>
</feature>
<dbReference type="GO" id="GO:0000447">
    <property type="term" value="P:endonucleolytic cleavage in ITS1 to separate SSU-rRNA from 5.8S rRNA and LSU-rRNA from tricistronic rRNA transcript (SSU-rRNA, 5.8S rRNA, LSU-rRNA)"/>
    <property type="evidence" value="ECO:0007669"/>
    <property type="project" value="TreeGrafter"/>
</dbReference>
<comment type="caution">
    <text evidence="5">The sequence shown here is derived from an EMBL/GenBank/DDBJ whole genome shotgun (WGS) entry which is preliminary data.</text>
</comment>
<evidence type="ECO:0000256" key="2">
    <source>
        <dbReference type="ARBA" id="ARBA00017294"/>
    </source>
</evidence>
<protein>
    <recommendedName>
        <fullName evidence="2">Protein KRI1 homolog</fullName>
    </recommendedName>
</protein>
<feature type="compositionally biased region" description="Polar residues" evidence="3">
    <location>
        <begin position="572"/>
        <end position="587"/>
    </location>
</feature>
<feature type="region of interest" description="Disordered" evidence="3">
    <location>
        <begin position="295"/>
        <end position="326"/>
    </location>
</feature>
<feature type="compositionally biased region" description="Acidic residues" evidence="3">
    <location>
        <begin position="116"/>
        <end position="127"/>
    </location>
</feature>
<feature type="domain" description="Kri1-like C-terminal" evidence="4">
    <location>
        <begin position="483"/>
        <end position="569"/>
    </location>
</feature>
<feature type="compositionally biased region" description="Basic and acidic residues" evidence="3">
    <location>
        <begin position="139"/>
        <end position="153"/>
    </location>
</feature>
<comment type="similarity">
    <text evidence="1">Belongs to the KRI1 family.</text>
</comment>
<evidence type="ECO:0000259" key="4">
    <source>
        <dbReference type="Pfam" id="PF12936"/>
    </source>
</evidence>
<feature type="compositionally biased region" description="Polar residues" evidence="3">
    <location>
        <begin position="613"/>
        <end position="624"/>
    </location>
</feature>
<feature type="compositionally biased region" description="Basic residues" evidence="3">
    <location>
        <begin position="591"/>
        <end position="600"/>
    </location>
</feature>
<name>A0A8T2JFH7_9PIPI</name>
<dbReference type="AlphaFoldDB" id="A0A8T2JFH7"/>
<feature type="region of interest" description="Disordered" evidence="3">
    <location>
        <begin position="572"/>
        <end position="624"/>
    </location>
</feature>
<feature type="region of interest" description="Disordered" evidence="3">
    <location>
        <begin position="112"/>
        <end position="184"/>
    </location>
</feature>
<dbReference type="GO" id="GO:0005730">
    <property type="term" value="C:nucleolus"/>
    <property type="evidence" value="ECO:0007669"/>
    <property type="project" value="TreeGrafter"/>
</dbReference>
<dbReference type="EMBL" id="JAACNH010000006">
    <property type="protein sequence ID" value="KAG8441341.1"/>
    <property type="molecule type" value="Genomic_DNA"/>
</dbReference>
<evidence type="ECO:0000256" key="1">
    <source>
        <dbReference type="ARBA" id="ARBA00007473"/>
    </source>
</evidence>
<keyword evidence="6" id="KW-1185">Reference proteome</keyword>
<dbReference type="InterPro" id="IPR024626">
    <property type="entry name" value="Kri1-like_C"/>
</dbReference>
<feature type="compositionally biased region" description="Basic and acidic residues" evidence="3">
    <location>
        <begin position="307"/>
        <end position="326"/>
    </location>
</feature>
<evidence type="ECO:0000256" key="3">
    <source>
        <dbReference type="SAM" id="MobiDB-lite"/>
    </source>
</evidence>
<dbReference type="OrthoDB" id="10252032at2759"/>
<evidence type="ECO:0000313" key="5">
    <source>
        <dbReference type="EMBL" id="KAG8441341.1"/>
    </source>
</evidence>
<accession>A0A8T2JFH7</accession>
<sequence>MAELKINRKFAERYDRYREKEELQKLKDRYGDREDDVSDTSSSESEDEELVADPELDKDFYCTLSLLKKKDPRIYQEDVRFFKDEALPSKSKSAKERPMFLKDYERKVILEKEGKYEDEEDSDEDDLQEQRARSPTYLEEQKQIRESFRKFVEDSDNEDKEGTTESLLKKRIKSKKEQEEEEEGYVAWLKGQKGIGDKDGVKEMNFLKDYWSDPALDEGEKFLRDYILNKEYVEEETDEDECPPALEEAPHVSDSEDEGELFLKKQEDFERKYNFRFEEPDSDLIKTFPRTIAQSVRRKDDRRKRKREEIKERKDKDKEKKQEELKQLKNLKRKEVQERLKKLQELTGQQTLGIHEDFLLEDFDPDKHDLIMQKCFGDDYYGEEDDQKPQFEAEEGLEDEWNWDSWAGPESSGWDQEEDYELHCEDPNFVMDADYNLDAVPGPSKREKKRLRLEAQQSAKKRKKSRFAEAVVREKPVFNPDDKSFQQYLDEYYQLDYEDIIDDLPCRFKYRQVVPCDFGLTTEEILAADDKELNRWCSLKKACMYRSEKEEIHEQKVYRQKAQNSWKKQQILKSLTASSDDQDSNPLSKPKVGKKRRDRMKKTEEEREKVKDQMQTPGTQILKL</sequence>
<organism evidence="5 6">
    <name type="scientific">Hymenochirus boettgeri</name>
    <name type="common">Congo dwarf clawed frog</name>
    <dbReference type="NCBI Taxonomy" id="247094"/>
    <lineage>
        <taxon>Eukaryota</taxon>
        <taxon>Metazoa</taxon>
        <taxon>Chordata</taxon>
        <taxon>Craniata</taxon>
        <taxon>Vertebrata</taxon>
        <taxon>Euteleostomi</taxon>
        <taxon>Amphibia</taxon>
        <taxon>Batrachia</taxon>
        <taxon>Anura</taxon>
        <taxon>Pipoidea</taxon>
        <taxon>Pipidae</taxon>
        <taxon>Pipinae</taxon>
        <taxon>Hymenochirus</taxon>
    </lineage>
</organism>
<dbReference type="Proteomes" id="UP000812440">
    <property type="component" value="Chromosome 3"/>
</dbReference>
<reference evidence="5" key="1">
    <citation type="thesis" date="2020" institute="ProQuest LLC" country="789 East Eisenhower Parkway, Ann Arbor, MI, USA">
        <title>Comparative Genomics and Chromosome Evolution.</title>
        <authorList>
            <person name="Mudd A.B."/>
        </authorList>
    </citation>
    <scope>NUCLEOTIDE SEQUENCE</scope>
    <source>
        <strain evidence="5">Female2</strain>
        <tissue evidence="5">Blood</tissue>
    </source>
</reference>
<dbReference type="Pfam" id="PF05178">
    <property type="entry name" value="Kri1"/>
    <property type="match status" value="1"/>
</dbReference>
<dbReference type="GO" id="GO:0030686">
    <property type="term" value="C:90S preribosome"/>
    <property type="evidence" value="ECO:0007669"/>
    <property type="project" value="TreeGrafter"/>
</dbReference>
<dbReference type="PANTHER" id="PTHR14490:SF5">
    <property type="entry name" value="PROTEIN KRI1 HOMOLOG"/>
    <property type="match status" value="1"/>
</dbReference>
<evidence type="ECO:0000313" key="6">
    <source>
        <dbReference type="Proteomes" id="UP000812440"/>
    </source>
</evidence>
<proteinExistence type="inferred from homology"/>